<evidence type="ECO:0000313" key="3">
    <source>
        <dbReference type="Proteomes" id="UP000607653"/>
    </source>
</evidence>
<organism evidence="2 3">
    <name type="scientific">Nelumbo nucifera</name>
    <name type="common">Sacred lotus</name>
    <dbReference type="NCBI Taxonomy" id="4432"/>
    <lineage>
        <taxon>Eukaryota</taxon>
        <taxon>Viridiplantae</taxon>
        <taxon>Streptophyta</taxon>
        <taxon>Embryophyta</taxon>
        <taxon>Tracheophyta</taxon>
        <taxon>Spermatophyta</taxon>
        <taxon>Magnoliopsida</taxon>
        <taxon>Proteales</taxon>
        <taxon>Nelumbonaceae</taxon>
        <taxon>Nelumbo</taxon>
    </lineage>
</organism>
<feature type="compositionally biased region" description="Polar residues" evidence="1">
    <location>
        <begin position="9"/>
        <end position="22"/>
    </location>
</feature>
<dbReference type="AlphaFoldDB" id="A0A822Z1H6"/>
<sequence>MDLAAKQPKLQSTEATSVSITA</sequence>
<evidence type="ECO:0000256" key="1">
    <source>
        <dbReference type="SAM" id="MobiDB-lite"/>
    </source>
</evidence>
<name>A0A822Z1H6_NELNU</name>
<dbReference type="Proteomes" id="UP000607653">
    <property type="component" value="Unassembled WGS sequence"/>
</dbReference>
<evidence type="ECO:0000313" key="2">
    <source>
        <dbReference type="EMBL" id="DAD37531.1"/>
    </source>
</evidence>
<dbReference type="EMBL" id="DUZY01000004">
    <property type="protein sequence ID" value="DAD37531.1"/>
    <property type="molecule type" value="Genomic_DNA"/>
</dbReference>
<gene>
    <name evidence="2" type="ORF">HUJ06_008172</name>
</gene>
<protein>
    <submittedName>
        <fullName evidence="2">Uncharacterized protein</fullName>
    </submittedName>
</protein>
<comment type="caution">
    <text evidence="2">The sequence shown here is derived from an EMBL/GenBank/DDBJ whole genome shotgun (WGS) entry which is preliminary data.</text>
</comment>
<proteinExistence type="predicted"/>
<accession>A0A822Z1H6</accession>
<feature type="region of interest" description="Disordered" evidence="1">
    <location>
        <begin position="1"/>
        <end position="22"/>
    </location>
</feature>
<keyword evidence="3" id="KW-1185">Reference proteome</keyword>
<reference evidence="2 3" key="1">
    <citation type="journal article" date="2020" name="Mol. Biol. Evol.">
        <title>Distinct Expression and Methylation Patterns for Genes with Different Fates following a Single Whole-Genome Duplication in Flowering Plants.</title>
        <authorList>
            <person name="Shi T."/>
            <person name="Rahmani R.S."/>
            <person name="Gugger P.F."/>
            <person name="Wang M."/>
            <person name="Li H."/>
            <person name="Zhang Y."/>
            <person name="Li Z."/>
            <person name="Wang Q."/>
            <person name="Van de Peer Y."/>
            <person name="Marchal K."/>
            <person name="Chen J."/>
        </authorList>
    </citation>
    <scope>NUCLEOTIDE SEQUENCE [LARGE SCALE GENOMIC DNA]</scope>
    <source>
        <tissue evidence="2">Leaf</tissue>
    </source>
</reference>